<accession>A0A7W5B261</accession>
<dbReference type="InterPro" id="IPR004821">
    <property type="entry name" value="Cyt_trans-like"/>
</dbReference>
<evidence type="ECO:0000256" key="1">
    <source>
        <dbReference type="ARBA" id="ARBA00022679"/>
    </source>
</evidence>
<evidence type="ECO:0000259" key="3">
    <source>
        <dbReference type="Pfam" id="PF01467"/>
    </source>
</evidence>
<sequence length="185" mass="21195">MTEKAFRFGFLIGRFQFVHEGHARLIESALALCEHVLVVVGSAQASGTKRNPFSAKLRESWLRQRYGDRIHTLLLPDYTNEGDHSFEWGAYLLQAVRHYGAAQEWPALDLIVEGEESGRDAWFMRELVQEVGRLIVPRPEEAVSATRIRRAITGQEPYDWQAHVHPALHEAYAGQRDYLIKLEQA</sequence>
<organism evidence="4 5">
    <name type="scientific">Paenibacillus phyllosphaerae</name>
    <dbReference type="NCBI Taxonomy" id="274593"/>
    <lineage>
        <taxon>Bacteria</taxon>
        <taxon>Bacillati</taxon>
        <taxon>Bacillota</taxon>
        <taxon>Bacilli</taxon>
        <taxon>Bacillales</taxon>
        <taxon>Paenibacillaceae</taxon>
        <taxon>Paenibacillus</taxon>
    </lineage>
</organism>
<dbReference type="EMBL" id="JACHXK010000011">
    <property type="protein sequence ID" value="MBB3112296.1"/>
    <property type="molecule type" value="Genomic_DNA"/>
</dbReference>
<dbReference type="GO" id="GO:0000309">
    <property type="term" value="F:nicotinamide-nucleotide adenylyltransferase activity"/>
    <property type="evidence" value="ECO:0007669"/>
    <property type="project" value="UniProtKB-EC"/>
</dbReference>
<evidence type="ECO:0000256" key="2">
    <source>
        <dbReference type="ARBA" id="ARBA00022695"/>
    </source>
</evidence>
<proteinExistence type="predicted"/>
<dbReference type="InterPro" id="IPR014729">
    <property type="entry name" value="Rossmann-like_a/b/a_fold"/>
</dbReference>
<dbReference type="Gene3D" id="3.40.50.620">
    <property type="entry name" value="HUPs"/>
    <property type="match status" value="1"/>
</dbReference>
<keyword evidence="2 4" id="KW-0548">Nucleotidyltransferase</keyword>
<keyword evidence="1 4" id="KW-0808">Transferase</keyword>
<dbReference type="EC" id="2.7.7.1" evidence="4"/>
<dbReference type="Proteomes" id="UP000570361">
    <property type="component" value="Unassembled WGS sequence"/>
</dbReference>
<protein>
    <submittedName>
        <fullName evidence="4">Nicotinamide-nucleotide adenylyltransferase</fullName>
        <ecNumber evidence="4">2.7.7.1</ecNumber>
    </submittedName>
</protein>
<comment type="caution">
    <text evidence="4">The sequence shown here is derived from an EMBL/GenBank/DDBJ whole genome shotgun (WGS) entry which is preliminary data.</text>
</comment>
<dbReference type="NCBIfam" id="TIGR00125">
    <property type="entry name" value="cyt_tran_rel"/>
    <property type="match status" value="1"/>
</dbReference>
<dbReference type="SUPFAM" id="SSF52374">
    <property type="entry name" value="Nucleotidylyl transferase"/>
    <property type="match status" value="1"/>
</dbReference>
<dbReference type="PANTHER" id="PTHR21342:SF0">
    <property type="entry name" value="BIFUNCTIONAL NMN ADENYLYLTRANSFERASE_NUDIX HYDROLASE"/>
    <property type="match status" value="1"/>
</dbReference>
<dbReference type="AlphaFoldDB" id="A0A7W5B261"/>
<dbReference type="RefSeq" id="WP_183602409.1">
    <property type="nucleotide sequence ID" value="NZ_JACHXK010000011.1"/>
</dbReference>
<gene>
    <name evidence="4" type="ORF">FHS18_004382</name>
</gene>
<reference evidence="4 5" key="1">
    <citation type="submission" date="2020-08" db="EMBL/GenBank/DDBJ databases">
        <title>Genomic Encyclopedia of Type Strains, Phase III (KMG-III): the genomes of soil and plant-associated and newly described type strains.</title>
        <authorList>
            <person name="Whitman W."/>
        </authorList>
    </citation>
    <scope>NUCLEOTIDE SEQUENCE [LARGE SCALE GENOMIC DNA]</scope>
    <source>
        <strain evidence="4 5">CECT 5862</strain>
    </source>
</reference>
<dbReference type="PANTHER" id="PTHR21342">
    <property type="entry name" value="PHOSPHOPANTETHEINE ADENYLYLTRANSFERASE"/>
    <property type="match status" value="1"/>
</dbReference>
<keyword evidence="5" id="KW-1185">Reference proteome</keyword>
<dbReference type="Pfam" id="PF01467">
    <property type="entry name" value="CTP_transf_like"/>
    <property type="match status" value="1"/>
</dbReference>
<name>A0A7W5B261_9BACL</name>
<feature type="domain" description="Cytidyltransferase-like" evidence="3">
    <location>
        <begin position="11"/>
        <end position="150"/>
    </location>
</feature>
<evidence type="ECO:0000313" key="4">
    <source>
        <dbReference type="EMBL" id="MBB3112296.1"/>
    </source>
</evidence>
<evidence type="ECO:0000313" key="5">
    <source>
        <dbReference type="Proteomes" id="UP000570361"/>
    </source>
</evidence>